<name>B2IIB3_BEII9</name>
<feature type="transmembrane region" description="Helical" evidence="1">
    <location>
        <begin position="217"/>
        <end position="235"/>
    </location>
</feature>
<feature type="transmembrane region" description="Helical" evidence="1">
    <location>
        <begin position="282"/>
        <end position="300"/>
    </location>
</feature>
<feature type="transmembrane region" description="Helical" evidence="1">
    <location>
        <begin position="419"/>
        <end position="436"/>
    </location>
</feature>
<dbReference type="eggNOG" id="ENOG502Z90Y">
    <property type="taxonomic scope" value="Bacteria"/>
</dbReference>
<accession>B2IIB3</accession>
<feature type="transmembrane region" description="Helical" evidence="1">
    <location>
        <begin position="388"/>
        <end position="407"/>
    </location>
</feature>
<dbReference type="HOGENOM" id="CLU_458408_0_0_5"/>
<evidence type="ECO:0000313" key="3">
    <source>
        <dbReference type="Proteomes" id="UP000001695"/>
    </source>
</evidence>
<gene>
    <name evidence="2" type="ordered locus">Bind_2458</name>
</gene>
<feature type="transmembrane region" description="Helical" evidence="1">
    <location>
        <begin position="350"/>
        <end position="367"/>
    </location>
</feature>
<keyword evidence="1" id="KW-0472">Membrane</keyword>
<reference evidence="3" key="1">
    <citation type="submission" date="2008-03" db="EMBL/GenBank/DDBJ databases">
        <title>Complete sequence of chromosome of Beijerinckia indica subsp. indica ATCC 9039.</title>
        <authorList>
            <consortium name="US DOE Joint Genome Institute"/>
            <person name="Copeland A."/>
            <person name="Lucas S."/>
            <person name="Lapidus A."/>
            <person name="Glavina del Rio T."/>
            <person name="Dalin E."/>
            <person name="Tice H."/>
            <person name="Bruce D."/>
            <person name="Goodwin L."/>
            <person name="Pitluck S."/>
            <person name="LaButti K."/>
            <person name="Schmutz J."/>
            <person name="Larimer F."/>
            <person name="Land M."/>
            <person name="Hauser L."/>
            <person name="Kyrpides N."/>
            <person name="Mikhailova N."/>
            <person name="Dunfield P.F."/>
            <person name="Dedysh S.N."/>
            <person name="Liesack W."/>
            <person name="Saw J.H."/>
            <person name="Alam M."/>
            <person name="Chen Y."/>
            <person name="Murrell J.C."/>
            <person name="Richardson P."/>
        </authorList>
    </citation>
    <scope>NUCLEOTIDE SEQUENCE [LARGE SCALE GENOMIC DNA]</scope>
    <source>
        <strain evidence="3">ATCC 9039 / DSM 1715 / NCIMB 8712</strain>
    </source>
</reference>
<organism evidence="2 3">
    <name type="scientific">Beijerinckia indica subsp. indica (strain ATCC 9039 / DSM 1715 / NCIMB 8712)</name>
    <dbReference type="NCBI Taxonomy" id="395963"/>
    <lineage>
        <taxon>Bacteria</taxon>
        <taxon>Pseudomonadati</taxon>
        <taxon>Pseudomonadota</taxon>
        <taxon>Alphaproteobacteria</taxon>
        <taxon>Hyphomicrobiales</taxon>
        <taxon>Beijerinckiaceae</taxon>
        <taxon>Beijerinckia</taxon>
    </lineage>
</organism>
<dbReference type="Proteomes" id="UP000001695">
    <property type="component" value="Chromosome"/>
</dbReference>
<keyword evidence="1" id="KW-0812">Transmembrane</keyword>
<protein>
    <submittedName>
        <fullName evidence="2">Uncharacterized protein</fullName>
    </submittedName>
</protein>
<sequence length="597" mass="65198">MEGAVPTDRNVVAVSDEPSLVFQRMLLVVLTAWALANIMPGFYRVVQPLASFGLSIDNDGLVIDNVTPFQSELESPSAKAGVVRGDRVDLRAMRCVPMSSTACYDILALIGGLGGLHYVLPGSRLKISFLARGDMPARTLTIDAARPPWNGLESLVLLADTLVGVAVVLTASVLVWQRPIAMTWGFFLFVIWFNPGQSYTFYALITAWPLAVLVQEVAEATAQTAALIGLIVFALRFPHNSMEPGWRPLERALPAIAAGFFALNLLTFANVFGFGTETLTRISYYVSFALNALVLLILIRRRRLLSPQDDQRMLWVIAGCAIGLPAFIIAELAQSAGLFQDVFGISEPPQIIIGLLYLLYGVLAWFVSEAIRRPRVISVTVPLRHGTVMAVLTLLIAVPIFYLHEWLAHNKDIVPLPEWAWLLIVGPLIIFVLHQLHEGAVHAADHLFSRRYHRAQYCLKYTGDALRSAQSADEIDRYLIAGPCELLSLASGAVFRRFDGAFRRCASTAGWQDADVKELDVERPSLAVPVRGGSGASLAIALYGPHQVGTDLDADECTMLGSLADCAGAAYERVEIEALRHEVAELRSRLAAAATTQ</sequence>
<evidence type="ECO:0000313" key="2">
    <source>
        <dbReference type="EMBL" id="ACB96067.1"/>
    </source>
</evidence>
<evidence type="ECO:0000256" key="1">
    <source>
        <dbReference type="SAM" id="Phobius"/>
    </source>
</evidence>
<feature type="transmembrane region" description="Helical" evidence="1">
    <location>
        <begin position="183"/>
        <end position="205"/>
    </location>
</feature>
<keyword evidence="1" id="KW-1133">Transmembrane helix</keyword>
<dbReference type="EMBL" id="CP001016">
    <property type="protein sequence ID" value="ACB96067.1"/>
    <property type="molecule type" value="Genomic_DNA"/>
</dbReference>
<feature type="transmembrane region" description="Helical" evidence="1">
    <location>
        <begin position="20"/>
        <end position="39"/>
    </location>
</feature>
<feature type="transmembrane region" description="Helical" evidence="1">
    <location>
        <begin position="101"/>
        <end position="120"/>
    </location>
</feature>
<reference evidence="2 3" key="2">
    <citation type="journal article" date="2010" name="J. Bacteriol.">
        <title>Complete genome sequence of Beijerinckia indica subsp. indica.</title>
        <authorList>
            <person name="Tamas I."/>
            <person name="Dedysh S.N."/>
            <person name="Liesack W."/>
            <person name="Stott M.B."/>
            <person name="Alam M."/>
            <person name="Murrell J.C."/>
            <person name="Dunfield P.F."/>
        </authorList>
    </citation>
    <scope>NUCLEOTIDE SEQUENCE [LARGE SCALE GENOMIC DNA]</scope>
    <source>
        <strain evidence="3">ATCC 9039 / DSM 1715 / NCIMB 8712</strain>
    </source>
</reference>
<dbReference type="KEGG" id="bid:Bind_2458"/>
<dbReference type="AlphaFoldDB" id="B2IIB3"/>
<keyword evidence="3" id="KW-1185">Reference proteome</keyword>
<proteinExistence type="predicted"/>
<feature type="transmembrane region" description="Helical" evidence="1">
    <location>
        <begin position="155"/>
        <end position="176"/>
    </location>
</feature>
<feature type="transmembrane region" description="Helical" evidence="1">
    <location>
        <begin position="255"/>
        <end position="276"/>
    </location>
</feature>
<feature type="transmembrane region" description="Helical" evidence="1">
    <location>
        <begin position="312"/>
        <end position="330"/>
    </location>
</feature>